<evidence type="ECO:0000313" key="3">
    <source>
        <dbReference type="Proteomes" id="UP001221898"/>
    </source>
</evidence>
<dbReference type="Proteomes" id="UP001221898">
    <property type="component" value="Unassembled WGS sequence"/>
</dbReference>
<sequence>MEITCRSAARHPAPHSTSGTERLAWLHDVLRDESPQGCVKVSRAGVPKALRRLTSSTKTSPSRALASQAKPELLIRR</sequence>
<gene>
    <name evidence="2" type="ORF">AAFF_G00389660</name>
</gene>
<evidence type="ECO:0000256" key="1">
    <source>
        <dbReference type="SAM" id="MobiDB-lite"/>
    </source>
</evidence>
<organism evidence="2 3">
    <name type="scientific">Aldrovandia affinis</name>
    <dbReference type="NCBI Taxonomy" id="143900"/>
    <lineage>
        <taxon>Eukaryota</taxon>
        <taxon>Metazoa</taxon>
        <taxon>Chordata</taxon>
        <taxon>Craniata</taxon>
        <taxon>Vertebrata</taxon>
        <taxon>Euteleostomi</taxon>
        <taxon>Actinopterygii</taxon>
        <taxon>Neopterygii</taxon>
        <taxon>Teleostei</taxon>
        <taxon>Notacanthiformes</taxon>
        <taxon>Halosauridae</taxon>
        <taxon>Aldrovandia</taxon>
    </lineage>
</organism>
<feature type="region of interest" description="Disordered" evidence="1">
    <location>
        <begin position="1"/>
        <end position="20"/>
    </location>
</feature>
<dbReference type="EMBL" id="JAINUG010000073">
    <property type="protein sequence ID" value="KAJ8401009.1"/>
    <property type="molecule type" value="Genomic_DNA"/>
</dbReference>
<comment type="caution">
    <text evidence="2">The sequence shown here is derived from an EMBL/GenBank/DDBJ whole genome shotgun (WGS) entry which is preliminary data.</text>
</comment>
<evidence type="ECO:0000313" key="2">
    <source>
        <dbReference type="EMBL" id="KAJ8401009.1"/>
    </source>
</evidence>
<feature type="region of interest" description="Disordered" evidence="1">
    <location>
        <begin position="53"/>
        <end position="77"/>
    </location>
</feature>
<proteinExistence type="predicted"/>
<reference evidence="2" key="1">
    <citation type="journal article" date="2023" name="Science">
        <title>Genome structures resolve the early diversification of teleost fishes.</title>
        <authorList>
            <person name="Parey E."/>
            <person name="Louis A."/>
            <person name="Montfort J."/>
            <person name="Bouchez O."/>
            <person name="Roques C."/>
            <person name="Iampietro C."/>
            <person name="Lluch J."/>
            <person name="Castinel A."/>
            <person name="Donnadieu C."/>
            <person name="Desvignes T."/>
            <person name="Floi Bucao C."/>
            <person name="Jouanno E."/>
            <person name="Wen M."/>
            <person name="Mejri S."/>
            <person name="Dirks R."/>
            <person name="Jansen H."/>
            <person name="Henkel C."/>
            <person name="Chen W.J."/>
            <person name="Zahm M."/>
            <person name="Cabau C."/>
            <person name="Klopp C."/>
            <person name="Thompson A.W."/>
            <person name="Robinson-Rechavi M."/>
            <person name="Braasch I."/>
            <person name="Lecointre G."/>
            <person name="Bobe J."/>
            <person name="Postlethwait J.H."/>
            <person name="Berthelot C."/>
            <person name="Roest Crollius H."/>
            <person name="Guiguen Y."/>
        </authorList>
    </citation>
    <scope>NUCLEOTIDE SEQUENCE</scope>
    <source>
        <strain evidence="2">NC1722</strain>
    </source>
</reference>
<name>A0AAD7WM13_9TELE</name>
<protein>
    <submittedName>
        <fullName evidence="2">Uncharacterized protein</fullName>
    </submittedName>
</protein>
<feature type="compositionally biased region" description="Polar residues" evidence="1">
    <location>
        <begin position="53"/>
        <end position="62"/>
    </location>
</feature>
<keyword evidence="3" id="KW-1185">Reference proteome</keyword>
<dbReference type="AlphaFoldDB" id="A0AAD7WM13"/>
<accession>A0AAD7WM13</accession>